<reference evidence="1 2" key="1">
    <citation type="submission" date="2020-01" db="EMBL/GenBank/DDBJ databases">
        <title>Draft genome assembly of Ensifer adhaerens T173.</title>
        <authorList>
            <person name="Craig J.E."/>
            <person name="Stinchcombe J.R."/>
        </authorList>
    </citation>
    <scope>NUCLEOTIDE SEQUENCE [LARGE SCALE GENOMIC DNA]</scope>
    <source>
        <strain evidence="1 2">T173</strain>
    </source>
</reference>
<dbReference type="RefSeq" id="WP_146160866.1">
    <property type="nucleotide sequence ID" value="NZ_CP083370.1"/>
</dbReference>
<dbReference type="EMBL" id="WXFA01000004">
    <property type="protein sequence ID" value="MBM3091113.1"/>
    <property type="molecule type" value="Genomic_DNA"/>
</dbReference>
<evidence type="ECO:0000313" key="1">
    <source>
        <dbReference type="EMBL" id="MBM3091113.1"/>
    </source>
</evidence>
<dbReference type="AlphaFoldDB" id="A0AAW4FG54"/>
<evidence type="ECO:0008006" key="3">
    <source>
        <dbReference type="Google" id="ProtNLM"/>
    </source>
</evidence>
<keyword evidence="2" id="KW-1185">Reference proteome</keyword>
<gene>
    <name evidence="1" type="ORF">GFB56_09820</name>
</gene>
<comment type="caution">
    <text evidence="1">The sequence shown here is derived from an EMBL/GenBank/DDBJ whole genome shotgun (WGS) entry which is preliminary data.</text>
</comment>
<dbReference type="Proteomes" id="UP000744980">
    <property type="component" value="Unassembled WGS sequence"/>
</dbReference>
<proteinExistence type="predicted"/>
<protein>
    <recommendedName>
        <fullName evidence="3">Integrase</fullName>
    </recommendedName>
</protein>
<name>A0AAW4FG54_9HYPH</name>
<evidence type="ECO:0000313" key="2">
    <source>
        <dbReference type="Proteomes" id="UP000744980"/>
    </source>
</evidence>
<accession>A0AAW4FG54</accession>
<sequence>MKVNGRWPVTGITKIRRVFPGAVFAAQQCRTIDPEFQQVFTHKSLELYFYLRSRIEANVKWAQIARKKPLQQAKRHHDDALTGNEQ</sequence>
<organism evidence="1 2">
    <name type="scientific">Ensifer canadensis</name>
    <dbReference type="NCBI Taxonomy" id="555315"/>
    <lineage>
        <taxon>Bacteria</taxon>
        <taxon>Pseudomonadati</taxon>
        <taxon>Pseudomonadota</taxon>
        <taxon>Alphaproteobacteria</taxon>
        <taxon>Hyphomicrobiales</taxon>
        <taxon>Rhizobiaceae</taxon>
        <taxon>Sinorhizobium/Ensifer group</taxon>
        <taxon>Ensifer</taxon>
    </lineage>
</organism>